<dbReference type="Pfam" id="PF02730">
    <property type="entry name" value="AFOR_N"/>
    <property type="match status" value="1"/>
</dbReference>
<dbReference type="Gene3D" id="3.60.9.10">
    <property type="entry name" value="Aldehyde ferredoxin oxidoreductase, N-terminal domain"/>
    <property type="match status" value="1"/>
</dbReference>
<organism evidence="10 11">
    <name type="scientific">Acetomicrobium thermoterrenum DSM 13490</name>
    <dbReference type="NCBI Taxonomy" id="1120987"/>
    <lineage>
        <taxon>Bacteria</taxon>
        <taxon>Thermotogati</taxon>
        <taxon>Synergistota</taxon>
        <taxon>Synergistia</taxon>
        <taxon>Synergistales</taxon>
        <taxon>Acetomicrobiaceae</taxon>
        <taxon>Acetomicrobium</taxon>
    </lineage>
</organism>
<keyword evidence="4" id="KW-0479">Metal-binding</keyword>
<dbReference type="PANTHER" id="PTHR30038:SF7">
    <property type="entry name" value="TUNGSTEN-CONTAINING GLYCERALDEHYDE-3-PHOSPHATE:FERREDOXIN OXIDOREDUCTASE"/>
    <property type="match status" value="1"/>
</dbReference>
<dbReference type="AlphaFoldDB" id="A0A1H3FE56"/>
<evidence type="ECO:0000313" key="11">
    <source>
        <dbReference type="Proteomes" id="UP000199266"/>
    </source>
</evidence>
<dbReference type="Proteomes" id="UP000199266">
    <property type="component" value="Unassembled WGS sequence"/>
</dbReference>
<proteinExistence type="inferred from homology"/>
<dbReference type="GO" id="GO:0016625">
    <property type="term" value="F:oxidoreductase activity, acting on the aldehyde or oxo group of donors, iron-sulfur protein as acceptor"/>
    <property type="evidence" value="ECO:0007669"/>
    <property type="project" value="InterPro"/>
</dbReference>
<dbReference type="InterPro" id="IPR001203">
    <property type="entry name" value="OxRdtase_Ald_Fedxn_C"/>
</dbReference>
<feature type="domain" description="Aldehyde ferredoxin oxidoreductase N-terminal" evidence="9">
    <location>
        <begin position="6"/>
        <end position="216"/>
    </location>
</feature>
<dbReference type="InterPro" id="IPR013983">
    <property type="entry name" value="Ald_Fedxn_OxRdtase_N"/>
</dbReference>
<dbReference type="InterPro" id="IPR013984">
    <property type="entry name" value="Ald_Fedxn_OxRdtase_dom2"/>
</dbReference>
<dbReference type="Pfam" id="PF01314">
    <property type="entry name" value="AFOR_C"/>
    <property type="match status" value="1"/>
</dbReference>
<evidence type="ECO:0000313" key="10">
    <source>
        <dbReference type="EMBL" id="SDX89067.1"/>
    </source>
</evidence>
<dbReference type="RefSeq" id="WP_091461041.1">
    <property type="nucleotide sequence ID" value="NZ_FNPD01000005.1"/>
</dbReference>
<reference evidence="11" key="1">
    <citation type="submission" date="2016-10" db="EMBL/GenBank/DDBJ databases">
        <authorList>
            <person name="Varghese N."/>
            <person name="Submissions S."/>
        </authorList>
    </citation>
    <scope>NUCLEOTIDE SEQUENCE [LARGE SCALE GENOMIC DNA]</scope>
    <source>
        <strain evidence="11">DSM 13490</strain>
    </source>
</reference>
<evidence type="ECO:0000256" key="2">
    <source>
        <dbReference type="ARBA" id="ARBA00011032"/>
    </source>
</evidence>
<dbReference type="GO" id="GO:0009055">
    <property type="term" value="F:electron transfer activity"/>
    <property type="evidence" value="ECO:0007669"/>
    <property type="project" value="InterPro"/>
</dbReference>
<sequence length="632" mass="67288">MIKGGYIGKVLRVDLTTGSIKTEPLPDESVMRKYIGGFGLGLWYLMKELPAGAGPLDPENPLIFMTGPLTGTRVISGTNCTLTLLNADTGFTAGRSHGHGWFGPYLKMAGYDGIIITGASEKWVYLWINDGQVELRDAGKYLGKDTHETEDLIKTDLGFSLEPGKGVSVNAIGPAGENLCAGALIEHDKNHSFAHSGGGTVMGAKKLKAIAVHGTGEVQVANPENLKKLVGEWGKMATKLGVAPIVGQAGVPRDEYVGVKGLVGLSVNNWTANDLPGFGDRMGKQKITPKPCFRCPIGCSYDVEVIEGPFKGYVASLSGGGENMEGAASIVGAGANDPGEAFYLTDMYDRLGLETSTAGCAMAVAFEAYEKGLLTTKETEGLELTWGNLEAIKTLLNRIAHREGAFANMLADGPKAAAQRVGLPHASVDIKGAGMNLHDWRRAWGVLLGQVVGGGAGWPSPGADCWTAEADAGYPEKANPLGRYGKGKEVAATAGIKMWNDSHGTCWFATWGIPGIMKITSEAVASVVGWDDFTEEDARLCGDRIMALERIFNMSRGLTAEDDYKVSPRLTDPAPPDAKDAAGLSVAPYIEGWVRDFYQAMGWDRHTGKPLSSTMKKLGLEQLIDQVWKKGS</sequence>
<dbReference type="EMBL" id="FNPD01000005">
    <property type="protein sequence ID" value="SDX89067.1"/>
    <property type="molecule type" value="Genomic_DNA"/>
</dbReference>
<comment type="cofactor">
    <cofactor evidence="1">
        <name>[4Fe-4S] cluster</name>
        <dbReference type="ChEBI" id="CHEBI:49883"/>
    </cofactor>
</comment>
<dbReference type="SUPFAM" id="SSF48310">
    <property type="entry name" value="Aldehyde ferredoxin oxidoreductase, C-terminal domains"/>
    <property type="match status" value="1"/>
</dbReference>
<evidence type="ECO:0000256" key="6">
    <source>
        <dbReference type="ARBA" id="ARBA00023004"/>
    </source>
</evidence>
<evidence type="ECO:0000256" key="3">
    <source>
        <dbReference type="ARBA" id="ARBA00022485"/>
    </source>
</evidence>
<evidence type="ECO:0000256" key="5">
    <source>
        <dbReference type="ARBA" id="ARBA00023002"/>
    </source>
</evidence>
<gene>
    <name evidence="10" type="ORF">SAMN03080603_01022</name>
</gene>
<dbReference type="InterPro" id="IPR036021">
    <property type="entry name" value="Tungsten_al_ferr_oxy-like_C"/>
</dbReference>
<keyword evidence="3" id="KW-0004">4Fe-4S</keyword>
<dbReference type="PANTHER" id="PTHR30038">
    <property type="entry name" value="ALDEHYDE FERREDOXIN OXIDOREDUCTASE"/>
    <property type="match status" value="1"/>
</dbReference>
<dbReference type="GO" id="GO:0046872">
    <property type="term" value="F:metal ion binding"/>
    <property type="evidence" value="ECO:0007669"/>
    <property type="project" value="UniProtKB-KW"/>
</dbReference>
<dbReference type="InterPro" id="IPR036503">
    <property type="entry name" value="Ald_Fedxn_OxRdtase_N_sf"/>
</dbReference>
<keyword evidence="11" id="KW-1185">Reference proteome</keyword>
<comment type="cofactor">
    <cofactor evidence="8">
        <name>tungstopterin</name>
        <dbReference type="ChEBI" id="CHEBI:30402"/>
    </cofactor>
</comment>
<keyword evidence="5" id="KW-0560">Oxidoreductase</keyword>
<dbReference type="SMART" id="SM00790">
    <property type="entry name" value="AFOR_N"/>
    <property type="match status" value="1"/>
</dbReference>
<dbReference type="Gene3D" id="1.10.569.10">
    <property type="entry name" value="Aldehyde Ferredoxin Oxidoreductase Protein, subunit A, domain 2"/>
    <property type="match status" value="1"/>
</dbReference>
<evidence type="ECO:0000256" key="1">
    <source>
        <dbReference type="ARBA" id="ARBA00001966"/>
    </source>
</evidence>
<evidence type="ECO:0000256" key="8">
    <source>
        <dbReference type="ARBA" id="ARBA00049934"/>
    </source>
</evidence>
<dbReference type="InterPro" id="IPR013985">
    <property type="entry name" value="Ald_Fedxn_OxRdtase_dom3"/>
</dbReference>
<keyword evidence="6" id="KW-0408">Iron</keyword>
<evidence type="ECO:0000256" key="7">
    <source>
        <dbReference type="ARBA" id="ARBA00023014"/>
    </source>
</evidence>
<dbReference type="SUPFAM" id="SSF56228">
    <property type="entry name" value="Aldehyde ferredoxin oxidoreductase, N-terminal domain"/>
    <property type="match status" value="1"/>
</dbReference>
<keyword evidence="7" id="KW-0411">Iron-sulfur</keyword>
<evidence type="ECO:0000256" key="4">
    <source>
        <dbReference type="ARBA" id="ARBA00022723"/>
    </source>
</evidence>
<name>A0A1H3FE56_9BACT</name>
<protein>
    <submittedName>
        <fullName evidence="10">Aldehyde:ferredoxin oxidoreductase</fullName>
    </submittedName>
</protein>
<accession>A0A1H3FE56</accession>
<evidence type="ECO:0000259" key="9">
    <source>
        <dbReference type="SMART" id="SM00790"/>
    </source>
</evidence>
<dbReference type="Gene3D" id="1.10.599.10">
    <property type="entry name" value="Aldehyde Ferredoxin Oxidoreductase Protein, subunit A, domain 3"/>
    <property type="match status" value="1"/>
</dbReference>
<dbReference type="InterPro" id="IPR051919">
    <property type="entry name" value="W-dependent_AOR"/>
</dbReference>
<dbReference type="GO" id="GO:0051539">
    <property type="term" value="F:4 iron, 4 sulfur cluster binding"/>
    <property type="evidence" value="ECO:0007669"/>
    <property type="project" value="UniProtKB-KW"/>
</dbReference>
<comment type="similarity">
    <text evidence="2">Belongs to the AOR/FOR family.</text>
</comment>